<feature type="region of interest" description="Disordered" evidence="1">
    <location>
        <begin position="1"/>
        <end position="24"/>
    </location>
</feature>
<keyword evidence="3" id="KW-1185">Reference proteome</keyword>
<accession>A0A8H5J242</accession>
<organism evidence="2 3">
    <name type="scientific">Fusarium napiforme</name>
    <dbReference type="NCBI Taxonomy" id="42672"/>
    <lineage>
        <taxon>Eukaryota</taxon>
        <taxon>Fungi</taxon>
        <taxon>Dikarya</taxon>
        <taxon>Ascomycota</taxon>
        <taxon>Pezizomycotina</taxon>
        <taxon>Sordariomycetes</taxon>
        <taxon>Hypocreomycetidae</taxon>
        <taxon>Hypocreales</taxon>
        <taxon>Nectriaceae</taxon>
        <taxon>Fusarium</taxon>
        <taxon>Fusarium fujikuroi species complex</taxon>
    </lineage>
</organism>
<feature type="compositionally biased region" description="Polar residues" evidence="1">
    <location>
        <begin position="1"/>
        <end position="21"/>
    </location>
</feature>
<comment type="caution">
    <text evidence="2">The sequence shown here is derived from an EMBL/GenBank/DDBJ whole genome shotgun (WGS) entry which is preliminary data.</text>
</comment>
<evidence type="ECO:0000256" key="1">
    <source>
        <dbReference type="SAM" id="MobiDB-lite"/>
    </source>
</evidence>
<evidence type="ECO:0000313" key="3">
    <source>
        <dbReference type="Proteomes" id="UP000574317"/>
    </source>
</evidence>
<dbReference type="Proteomes" id="UP000574317">
    <property type="component" value="Unassembled WGS sequence"/>
</dbReference>
<dbReference type="AlphaFoldDB" id="A0A8H5J242"/>
<dbReference type="EMBL" id="JAAOAO010000326">
    <property type="protein sequence ID" value="KAF5547498.1"/>
    <property type="molecule type" value="Genomic_DNA"/>
</dbReference>
<sequence length="113" mass="12305">MSIKPTSYSGQGEDGQSASDKTVTRIYPNSEIEDIRERLEENRQQLQGYRNTNPDVKEAVTAAKKKADGGATAKGEDQRRSAEVGGRPKMCIGHGHPDTRAAPICETKSWSGD</sequence>
<evidence type="ECO:0000313" key="2">
    <source>
        <dbReference type="EMBL" id="KAF5547498.1"/>
    </source>
</evidence>
<feature type="region of interest" description="Disordered" evidence="1">
    <location>
        <begin position="63"/>
        <end position="113"/>
    </location>
</feature>
<gene>
    <name evidence="2" type="ORF">FNAPI_8527</name>
</gene>
<protein>
    <submittedName>
        <fullName evidence="2">Uncharacterized protein</fullName>
    </submittedName>
</protein>
<proteinExistence type="predicted"/>
<reference evidence="2 3" key="1">
    <citation type="submission" date="2020-05" db="EMBL/GenBank/DDBJ databases">
        <title>Identification and distribution of gene clusters putatively required for synthesis of sphingolipid metabolism inhibitors in phylogenetically diverse species of the filamentous fungus Fusarium.</title>
        <authorList>
            <person name="Kim H.-S."/>
            <person name="Busman M."/>
            <person name="Brown D.W."/>
            <person name="Divon H."/>
            <person name="Uhlig S."/>
            <person name="Proctor R.H."/>
        </authorList>
    </citation>
    <scope>NUCLEOTIDE SEQUENCE [LARGE SCALE GENOMIC DNA]</scope>
    <source>
        <strain evidence="2 3">NRRL 25196</strain>
    </source>
</reference>
<name>A0A8H5J242_9HYPO</name>